<dbReference type="InterPro" id="IPR051047">
    <property type="entry name" value="AccD/PCCB"/>
</dbReference>
<dbReference type="EMBL" id="AP024747">
    <property type="protein sequence ID" value="BCY24715.1"/>
    <property type="molecule type" value="Genomic_DNA"/>
</dbReference>
<dbReference type="SUPFAM" id="SSF52096">
    <property type="entry name" value="ClpP/crotonase"/>
    <property type="match status" value="2"/>
</dbReference>
<protein>
    <submittedName>
        <fullName evidence="3">Propionyl-CoA carboxylase</fullName>
    </submittedName>
</protein>
<evidence type="ECO:0000259" key="1">
    <source>
        <dbReference type="PROSITE" id="PS50980"/>
    </source>
</evidence>
<dbReference type="InterPro" id="IPR011762">
    <property type="entry name" value="COA_CT_N"/>
</dbReference>
<evidence type="ECO:0000313" key="3">
    <source>
        <dbReference type="EMBL" id="BCY24715.1"/>
    </source>
</evidence>
<dbReference type="Gene3D" id="3.90.226.10">
    <property type="entry name" value="2-enoyl-CoA Hydratase, Chain A, domain 1"/>
    <property type="match status" value="2"/>
</dbReference>
<dbReference type="AlphaFoldDB" id="A0AAD1KMS4"/>
<dbReference type="Pfam" id="PF01039">
    <property type="entry name" value="Carboxyl_trans"/>
    <property type="match status" value="1"/>
</dbReference>
<evidence type="ECO:0000313" key="4">
    <source>
        <dbReference type="Proteomes" id="UP000825072"/>
    </source>
</evidence>
<dbReference type="PROSITE" id="PS50989">
    <property type="entry name" value="COA_CT_CTER"/>
    <property type="match status" value="1"/>
</dbReference>
<feature type="domain" description="CoA carboxyltransferase C-terminal" evidence="2">
    <location>
        <begin position="273"/>
        <end position="519"/>
    </location>
</feature>
<name>A0AAD1KMS4_9ACTN</name>
<accession>A0AAD1KMS4</accession>
<dbReference type="Proteomes" id="UP000825072">
    <property type="component" value="Chromosome 1"/>
</dbReference>
<dbReference type="GO" id="GO:0004658">
    <property type="term" value="F:propionyl-CoA carboxylase activity"/>
    <property type="evidence" value="ECO:0007669"/>
    <property type="project" value="TreeGrafter"/>
</dbReference>
<dbReference type="InterPro" id="IPR011763">
    <property type="entry name" value="COA_CT_C"/>
</dbReference>
<dbReference type="GO" id="GO:0009317">
    <property type="term" value="C:acetyl-CoA carboxylase complex"/>
    <property type="evidence" value="ECO:0007669"/>
    <property type="project" value="TreeGrafter"/>
</dbReference>
<reference evidence="3" key="1">
    <citation type="submission" date="2021-06" db="EMBL/GenBank/DDBJ databases">
        <title>Genome sequence of Cutibacterium modestum strain KB17-24694.</title>
        <authorList>
            <person name="Dekio I."/>
            <person name="Asahina A."/>
            <person name="Nishida M."/>
        </authorList>
    </citation>
    <scope>NUCLEOTIDE SEQUENCE</scope>
    <source>
        <strain evidence="3">KB17-24694</strain>
    </source>
</reference>
<dbReference type="FunFam" id="3.90.226.10:FF:000016">
    <property type="entry name" value="Propionyl-CoA carboxylase, beta subunit"/>
    <property type="match status" value="1"/>
</dbReference>
<organism evidence="3 4">
    <name type="scientific">Cutibacterium modestum</name>
    <dbReference type="NCBI Taxonomy" id="2559073"/>
    <lineage>
        <taxon>Bacteria</taxon>
        <taxon>Bacillati</taxon>
        <taxon>Actinomycetota</taxon>
        <taxon>Actinomycetes</taxon>
        <taxon>Propionibacteriales</taxon>
        <taxon>Propionibacteriaceae</taxon>
        <taxon>Cutibacterium</taxon>
    </lineage>
</organism>
<dbReference type="InterPro" id="IPR029045">
    <property type="entry name" value="ClpP/crotonase-like_dom_sf"/>
</dbReference>
<sequence>MMTGMEETDGLSQDNPMDEFTKARLFSRQGGGEKRIKDQHKKGKLTARERIATLLDEGSFQELGSLATHQVTDFGMAEKRFPGDGVVTGIGRIDGRRVAVYAQDFTVLGGSFSQVQAQKINRVQDLALESGIPVIGLNDSGGARVQEGVRSLAAYGEVFARNVKASGVIPQISVIMGPCAGGAVYSPALTDFTIMVDGTSAMLLTGPGVVASVTGEKVSSQELGGSDVHNTRSGNAHFRTRSDTEALALVQRILGYLPSNTQEDAPVLPSDDPIDRSDDELNVAVPSDGQSAYSMRKVLETIFDRDSLLEVHREFAPNAIVAFARLGGRSVGIVANEPSFMFGVLDINSSDKISRFVRLCDTFSLPVVTFVDCPGYLPGVDQEYNGVIRHGAKIIYAYCECSAPKISVVTRKAIGGSYVALGSRQMGADVTLAWPTAQIAVMGPEGAAPLVNGRQIREAADQDAERQRFIEEYRKRFFNPYRAADIGQIDEVIEPRETRFQLAQALDLLRTKVVSVVPKKHGLFPVRGDQSWRISHGAWR</sequence>
<feature type="domain" description="CoA carboxyltransferase N-terminal" evidence="1">
    <location>
        <begin position="14"/>
        <end position="269"/>
    </location>
</feature>
<evidence type="ECO:0000259" key="2">
    <source>
        <dbReference type="PROSITE" id="PS50989"/>
    </source>
</evidence>
<gene>
    <name evidence="3" type="ORF">KB1_07050</name>
</gene>
<dbReference type="RefSeq" id="WP_002546429.1">
    <property type="nucleotide sequence ID" value="NZ_AP024747.1"/>
</dbReference>
<dbReference type="InterPro" id="IPR034733">
    <property type="entry name" value="AcCoA_carboxyl_beta"/>
</dbReference>
<dbReference type="PROSITE" id="PS50980">
    <property type="entry name" value="COA_CT_NTER"/>
    <property type="match status" value="1"/>
</dbReference>
<dbReference type="GeneID" id="92880209"/>
<dbReference type="PANTHER" id="PTHR43842:SF2">
    <property type="entry name" value="PROPIONYL-COA CARBOXYLASE BETA CHAIN, MITOCHONDRIAL"/>
    <property type="match status" value="1"/>
</dbReference>
<dbReference type="PANTHER" id="PTHR43842">
    <property type="entry name" value="PROPIONYL-COA CARBOXYLASE BETA CHAIN"/>
    <property type="match status" value="1"/>
</dbReference>
<proteinExistence type="predicted"/>